<gene>
    <name evidence="2" type="ORF">JOE69_001657</name>
</gene>
<feature type="chain" id="PRO_5046824844" evidence="1">
    <location>
        <begin position="31"/>
        <end position="538"/>
    </location>
</feature>
<name>A0ABU1JAH1_9MICC</name>
<feature type="signal peptide" evidence="1">
    <location>
        <begin position="1"/>
        <end position="30"/>
    </location>
</feature>
<evidence type="ECO:0000313" key="3">
    <source>
        <dbReference type="Proteomes" id="UP001185069"/>
    </source>
</evidence>
<dbReference type="RefSeq" id="WP_309797735.1">
    <property type="nucleotide sequence ID" value="NZ_BAAAHY010000005.1"/>
</dbReference>
<organism evidence="2 3">
    <name type="scientific">Arthrobacter russicus</name>
    <dbReference type="NCBI Taxonomy" id="172040"/>
    <lineage>
        <taxon>Bacteria</taxon>
        <taxon>Bacillati</taxon>
        <taxon>Actinomycetota</taxon>
        <taxon>Actinomycetes</taxon>
        <taxon>Micrococcales</taxon>
        <taxon>Micrococcaceae</taxon>
        <taxon>Arthrobacter</taxon>
    </lineage>
</organism>
<evidence type="ECO:0000256" key="1">
    <source>
        <dbReference type="SAM" id="SignalP"/>
    </source>
</evidence>
<accession>A0ABU1JAH1</accession>
<sequence length="538" mass="54481">MFRARLSSSIGALGAAALLLVALPVTTASAATGCDQSAIVGLAQATGCFSSQDNTISTESTVVIGGFALTPEPGSSLVLDTKGGKIVRGAAQTTVTWGGAAVSTDPQALDFSVKSQKAAIPDVSSIFAADDFFRELAPAAPRDWTITLDSDGAGSTALGRADLQYFAQRAGSSGAAIGNLSDATGLRPDTGVSLMLASRNDTAGKGQPDPTQFALEFSSTNITFTGPVFGVDPSSAVLGILPVAKASLHRVDDPISGNHWQIDGSFNPELIKNQDPAASDSLLSYGKTVGEWKFSLIWGKTWRDGPKGFNAEIYKSSVLSGLTGSLAGLVGASVGVPLPFSVETIGAGARIDPLGARGELGVVLGPQTPFGVLGISPSAEVGLGAMVNPQCGAVTPLSASLGGDVFFKIPTPLVPTQFVVSGILCGTAQSATIGPIAVLNQPGSISDPTVKVLGKSVLRVFGIKLNQADVTGVIRGGKATLDAVSQTAVLGTDLGKATAHLSSEGLSTVCFTPQSPLGNLPGRGWAAEKGGLPYRISC</sequence>
<reference evidence="2 3" key="1">
    <citation type="submission" date="2023-07" db="EMBL/GenBank/DDBJ databases">
        <title>Sequencing the genomes of 1000 actinobacteria strains.</title>
        <authorList>
            <person name="Klenk H.-P."/>
        </authorList>
    </citation>
    <scope>NUCLEOTIDE SEQUENCE [LARGE SCALE GENOMIC DNA]</scope>
    <source>
        <strain evidence="2 3">DSM 14555</strain>
    </source>
</reference>
<dbReference type="PROSITE" id="PS51257">
    <property type="entry name" value="PROKAR_LIPOPROTEIN"/>
    <property type="match status" value="1"/>
</dbReference>
<dbReference type="Proteomes" id="UP001185069">
    <property type="component" value="Unassembled WGS sequence"/>
</dbReference>
<keyword evidence="1" id="KW-0732">Signal</keyword>
<proteinExistence type="predicted"/>
<protein>
    <submittedName>
        <fullName evidence="2">Uncharacterized protein</fullName>
    </submittedName>
</protein>
<keyword evidence="3" id="KW-1185">Reference proteome</keyword>
<dbReference type="EMBL" id="JAVDQF010000001">
    <property type="protein sequence ID" value="MDR6269419.1"/>
    <property type="molecule type" value="Genomic_DNA"/>
</dbReference>
<comment type="caution">
    <text evidence="2">The sequence shown here is derived from an EMBL/GenBank/DDBJ whole genome shotgun (WGS) entry which is preliminary data.</text>
</comment>
<evidence type="ECO:0000313" key="2">
    <source>
        <dbReference type="EMBL" id="MDR6269419.1"/>
    </source>
</evidence>